<feature type="transmembrane region" description="Helical" evidence="1">
    <location>
        <begin position="26"/>
        <end position="47"/>
    </location>
</feature>
<organism evidence="2 3">
    <name type="scientific">Bradyrhizobium manausense</name>
    <dbReference type="NCBI Taxonomy" id="989370"/>
    <lineage>
        <taxon>Bacteria</taxon>
        <taxon>Pseudomonadati</taxon>
        <taxon>Pseudomonadota</taxon>
        <taxon>Alphaproteobacteria</taxon>
        <taxon>Hyphomicrobiales</taxon>
        <taxon>Nitrobacteraceae</taxon>
        <taxon>Bradyrhizobium</taxon>
    </lineage>
</organism>
<keyword evidence="1" id="KW-0812">Transmembrane</keyword>
<protein>
    <submittedName>
        <fullName evidence="2">Uncharacterized protein</fullName>
    </submittedName>
</protein>
<dbReference type="STRING" id="989370.AOQ71_15625"/>
<dbReference type="AlphaFoldDB" id="A0A0R3DZU9"/>
<name>A0A0R3DZU9_9BRAD</name>
<sequence>MTELLIFSFLAGAVLGQRFRVLMLLPVTFFLVLTVLPVGLMTSLGFLAGLEAAVFAAIALQAGYLFGSGARFALAASRAARVFARPAKAAR</sequence>
<evidence type="ECO:0000256" key="1">
    <source>
        <dbReference type="SAM" id="Phobius"/>
    </source>
</evidence>
<gene>
    <name evidence="2" type="ORF">AOQ71_15625</name>
</gene>
<feature type="transmembrane region" description="Helical" evidence="1">
    <location>
        <begin position="54"/>
        <end position="74"/>
    </location>
</feature>
<reference evidence="2 3" key="1">
    <citation type="submission" date="2015-09" db="EMBL/GenBank/DDBJ databases">
        <title>Draft Genome Sequence of Bradyrhizobium manausense Strain BR 3351T, a Novel Symbiotic Nitrogen-Fixing Alphaproteobacterium Isolated from Brazilian Amazon Rain Forest.</title>
        <authorList>
            <person name="De Araujo J.L."/>
            <person name="Zilli J.E."/>
        </authorList>
    </citation>
    <scope>NUCLEOTIDE SEQUENCE [LARGE SCALE GENOMIC DNA]</scope>
    <source>
        <strain evidence="2 3">BR3351</strain>
    </source>
</reference>
<dbReference type="Proteomes" id="UP000051936">
    <property type="component" value="Unassembled WGS sequence"/>
</dbReference>
<proteinExistence type="predicted"/>
<comment type="caution">
    <text evidence="2">The sequence shown here is derived from an EMBL/GenBank/DDBJ whole genome shotgun (WGS) entry which is preliminary data.</text>
</comment>
<keyword evidence="1" id="KW-0472">Membrane</keyword>
<dbReference type="RefSeq" id="WP_057747563.1">
    <property type="nucleotide sequence ID" value="NZ_LJYG01000062.1"/>
</dbReference>
<keyword evidence="3" id="KW-1185">Reference proteome</keyword>
<evidence type="ECO:0000313" key="3">
    <source>
        <dbReference type="Proteomes" id="UP000051936"/>
    </source>
</evidence>
<dbReference type="EMBL" id="LJYG01000062">
    <property type="protein sequence ID" value="KRQ12581.1"/>
    <property type="molecule type" value="Genomic_DNA"/>
</dbReference>
<accession>A0A0R3DZU9</accession>
<evidence type="ECO:0000313" key="2">
    <source>
        <dbReference type="EMBL" id="KRQ12581.1"/>
    </source>
</evidence>
<keyword evidence="1" id="KW-1133">Transmembrane helix</keyword>